<dbReference type="RefSeq" id="WP_062039908.1">
    <property type="nucleotide sequence ID" value="NZ_DF968182.1"/>
</dbReference>
<evidence type="ECO:0000256" key="3">
    <source>
        <dbReference type="ARBA" id="ARBA00022840"/>
    </source>
</evidence>
<keyword evidence="7" id="KW-1185">Reference proteome</keyword>
<dbReference type="NCBIfam" id="TIGR00134">
    <property type="entry name" value="gatE_arch"/>
    <property type="match status" value="1"/>
</dbReference>
<dbReference type="GO" id="GO:0005524">
    <property type="term" value="F:ATP binding"/>
    <property type="evidence" value="ECO:0007669"/>
    <property type="project" value="UniProtKB-KW"/>
</dbReference>
<evidence type="ECO:0000256" key="1">
    <source>
        <dbReference type="ARBA" id="ARBA00022598"/>
    </source>
</evidence>
<dbReference type="OrthoDB" id="9804078at2"/>
<dbReference type="GO" id="GO:0070681">
    <property type="term" value="P:glutaminyl-tRNAGln biosynthesis via transamidation"/>
    <property type="evidence" value="ECO:0007669"/>
    <property type="project" value="TreeGrafter"/>
</dbReference>
<dbReference type="AlphaFoldDB" id="A0A0S7C302"/>
<feature type="domain" description="Aspartyl/Glutamyl-tRNA(Gln) amidotransferase subunit B/E catalytic" evidence="5">
    <location>
        <begin position="38"/>
        <end position="476"/>
    </location>
</feature>
<dbReference type="GO" id="GO:0006412">
    <property type="term" value="P:translation"/>
    <property type="evidence" value="ECO:0007669"/>
    <property type="project" value="UniProtKB-KW"/>
</dbReference>
<organism evidence="6">
    <name type="scientific">Lentimicrobium saccharophilum</name>
    <dbReference type="NCBI Taxonomy" id="1678841"/>
    <lineage>
        <taxon>Bacteria</taxon>
        <taxon>Pseudomonadati</taxon>
        <taxon>Bacteroidota</taxon>
        <taxon>Bacteroidia</taxon>
        <taxon>Bacteroidales</taxon>
        <taxon>Lentimicrobiaceae</taxon>
        <taxon>Lentimicrobium</taxon>
    </lineage>
</organism>
<dbReference type="SUPFAM" id="SSF55261">
    <property type="entry name" value="GAD domain-like"/>
    <property type="match status" value="1"/>
</dbReference>
<reference evidence="6" key="1">
    <citation type="journal article" date="2015" name="Genome Announc.">
        <title>Draft Genome Sequence of Bacteroidales Strain TBC1, a Novel Isolate from a Methanogenic Wastewater Treatment System.</title>
        <authorList>
            <person name="Tourlousse D.M."/>
            <person name="Matsuura N."/>
            <person name="Sun L."/>
            <person name="Toyonaga M."/>
            <person name="Kuroda K."/>
            <person name="Ohashi A."/>
            <person name="Cruz R."/>
            <person name="Yamaguchi T."/>
            <person name="Sekiguchi Y."/>
        </authorList>
    </citation>
    <scope>NUCLEOTIDE SEQUENCE [LARGE SCALE GENOMIC DNA]</scope>
    <source>
        <strain evidence="6">TBC1</strain>
    </source>
</reference>
<dbReference type="GO" id="GO:0004812">
    <property type="term" value="F:aminoacyl-tRNA ligase activity"/>
    <property type="evidence" value="ECO:0007669"/>
    <property type="project" value="InterPro"/>
</dbReference>
<evidence type="ECO:0000313" key="7">
    <source>
        <dbReference type="Proteomes" id="UP000053091"/>
    </source>
</evidence>
<dbReference type="PANTHER" id="PTHR11659">
    <property type="entry name" value="GLUTAMYL-TRNA GLN AMIDOTRANSFERASE SUBUNIT B MITOCHONDRIAL AND PROKARYOTIC PET112-RELATED"/>
    <property type="match status" value="1"/>
</dbReference>
<evidence type="ECO:0000256" key="4">
    <source>
        <dbReference type="ARBA" id="ARBA00022917"/>
    </source>
</evidence>
<evidence type="ECO:0000256" key="2">
    <source>
        <dbReference type="ARBA" id="ARBA00022741"/>
    </source>
</evidence>
<dbReference type="PANTHER" id="PTHR11659:SF2">
    <property type="entry name" value="GLUTAMYL-TRNA(GLN) AMIDOTRANSFERASE SUBUNIT E"/>
    <property type="match status" value="1"/>
</dbReference>
<accession>A0A0S7C302</accession>
<dbReference type="GO" id="GO:0005737">
    <property type="term" value="C:cytoplasm"/>
    <property type="evidence" value="ECO:0007669"/>
    <property type="project" value="InterPro"/>
</dbReference>
<dbReference type="GO" id="GO:0050567">
    <property type="term" value="F:glutaminyl-tRNA synthase (glutamine-hydrolyzing) activity"/>
    <property type="evidence" value="ECO:0007669"/>
    <property type="project" value="TreeGrafter"/>
</dbReference>
<evidence type="ECO:0000313" key="6">
    <source>
        <dbReference type="EMBL" id="GAP43135.1"/>
    </source>
</evidence>
<dbReference type="InterPro" id="IPR014746">
    <property type="entry name" value="Gln_synth/guanido_kin_cat_dom"/>
</dbReference>
<dbReference type="PATRIC" id="fig|1678841.3.peg.1450"/>
<dbReference type="InterPro" id="IPR004414">
    <property type="entry name" value="GatE"/>
</dbReference>
<evidence type="ECO:0000259" key="5">
    <source>
        <dbReference type="Pfam" id="PF02934"/>
    </source>
</evidence>
<keyword evidence="2" id="KW-0547">Nucleotide-binding</keyword>
<protein>
    <submittedName>
        <fullName evidence="6">Glutamyl-tRNA(Gln) amidotransferase subunit E</fullName>
    </submittedName>
</protein>
<gene>
    <name evidence="6" type="ORF">TBC1_111277</name>
</gene>
<dbReference type="STRING" id="1678841.TBC1_111277"/>
<keyword evidence="1" id="KW-0436">Ligase</keyword>
<dbReference type="InterPro" id="IPR004115">
    <property type="entry name" value="GAD-like_sf"/>
</dbReference>
<keyword evidence="3" id="KW-0067">ATP-binding</keyword>
<proteinExistence type="predicted"/>
<sequence>MNQQFDPRENYRKTMEAAGYVLRSEATQETYDTIGFMSGLEVHQQLKTREKLFCHCPAGIYQKPDVFDAEVIRHMRPTLSELGEYDGTALMEFKTRKNIIYRLKNETTCTYEVDDTPPFPVNREALDIAIEISLLSKLNIVGEVHITRKQYLDGSIPTGFQRTAIIGVEGEIPLKKKKVRLIQLSLEEDSCREVSDIGHTRIYRTDRLGMPLIETVTYPDMLNPDEVKEACDYIRFLNRSTGKVRTGIGAGRQDVNVSCRGGHRVEIKGVAHTRWIPELTHNECFRQWSLLLLRDRLLEDIPDHKNWKTRHAEIDFHDFKFSYAPLDETKIRKHKIIAINLPGFRGALSHFTQPDKMFADELTDRLKVIACLEKPNMTHSEAFEQVVAEKDWESIRRMLKVNGQDAQLIIWGPEEDMATAIETVEERCKMAFEGIPGETRKSFEDGTTIFERVLPGADRMYPDTDSAPIPLEDAHIEKLGKNLPQEVIDRYHIMKDWGIPEDTYTYIFKKDIFPLIEKIINELGYKPSFVGTLFGHKLKYVEGHAKPTAEFSYKVIYGLLKFIKDKGMSPEIAWLMLPHVYEYPKLDFESVLTSIKYKRVSKEELLGSLPFLKSKFSEIRHTQREGIEKDWIMGQLRKLAIGNIPLAELAEKLRKSK</sequence>
<name>A0A0S7C302_9BACT</name>
<dbReference type="InterPro" id="IPR017959">
    <property type="entry name" value="Asn/Gln-tRNA_amidoTrfase_suB/E"/>
</dbReference>
<dbReference type="EMBL" id="DF968182">
    <property type="protein sequence ID" value="GAP43135.1"/>
    <property type="molecule type" value="Genomic_DNA"/>
</dbReference>
<dbReference type="NCBIfam" id="NF003107">
    <property type="entry name" value="PRK04028.1"/>
    <property type="match status" value="1"/>
</dbReference>
<dbReference type="InterPro" id="IPR006075">
    <property type="entry name" value="Asn/Gln-tRNA_Trfase_suB/E_cat"/>
</dbReference>
<dbReference type="Proteomes" id="UP000053091">
    <property type="component" value="Unassembled WGS sequence"/>
</dbReference>
<dbReference type="Pfam" id="PF02934">
    <property type="entry name" value="GatB_N"/>
    <property type="match status" value="1"/>
</dbReference>
<dbReference type="GO" id="GO:0016740">
    <property type="term" value="F:transferase activity"/>
    <property type="evidence" value="ECO:0007669"/>
    <property type="project" value="UniProtKB-KW"/>
</dbReference>
<keyword evidence="4" id="KW-0648">Protein biosynthesis</keyword>
<keyword evidence="6" id="KW-0808">Transferase</keyword>
<dbReference type="SUPFAM" id="SSF55931">
    <property type="entry name" value="Glutamine synthetase/guanido kinase"/>
    <property type="match status" value="1"/>
</dbReference>
<dbReference type="Gene3D" id="3.30.1360.30">
    <property type="entry name" value="GAD-like domain"/>
    <property type="match status" value="1"/>
</dbReference>